<dbReference type="GO" id="GO:0016779">
    <property type="term" value="F:nucleotidyltransferase activity"/>
    <property type="evidence" value="ECO:0007669"/>
    <property type="project" value="UniProtKB-KW"/>
</dbReference>
<dbReference type="EMBL" id="VLNT01000006">
    <property type="protein sequence ID" value="TSD63121.1"/>
    <property type="molecule type" value="Genomic_DNA"/>
</dbReference>
<dbReference type="Pfam" id="PF12804">
    <property type="entry name" value="NTP_transf_3"/>
    <property type="match status" value="1"/>
</dbReference>
<dbReference type="SUPFAM" id="SSF53448">
    <property type="entry name" value="Nucleotide-diphospho-sugar transferases"/>
    <property type="match status" value="1"/>
</dbReference>
<dbReference type="Proteomes" id="UP000316988">
    <property type="component" value="Unassembled WGS sequence"/>
</dbReference>
<keyword evidence="1 3" id="KW-0808">Transferase</keyword>
<name>A0A554S9U9_9ACTN</name>
<evidence type="ECO:0000313" key="4">
    <source>
        <dbReference type="Proteomes" id="UP000316988"/>
    </source>
</evidence>
<gene>
    <name evidence="3" type="ORF">FNM00_09360</name>
</gene>
<accession>A0A554S9U9</accession>
<evidence type="ECO:0000256" key="1">
    <source>
        <dbReference type="ARBA" id="ARBA00022679"/>
    </source>
</evidence>
<dbReference type="AlphaFoldDB" id="A0A554S9U9"/>
<evidence type="ECO:0000313" key="3">
    <source>
        <dbReference type="EMBL" id="TSD63121.1"/>
    </source>
</evidence>
<dbReference type="OrthoDB" id="4735656at2"/>
<keyword evidence="3" id="KW-0548">Nucleotidyltransferase</keyword>
<dbReference type="InterPro" id="IPR029044">
    <property type="entry name" value="Nucleotide-diphossugar_trans"/>
</dbReference>
<organism evidence="3 4">
    <name type="scientific">Aeromicrobium piscarium</name>
    <dbReference type="NCBI Taxonomy" id="2590901"/>
    <lineage>
        <taxon>Bacteria</taxon>
        <taxon>Bacillati</taxon>
        <taxon>Actinomycetota</taxon>
        <taxon>Actinomycetes</taxon>
        <taxon>Propionibacteriales</taxon>
        <taxon>Nocardioidaceae</taxon>
        <taxon>Aeromicrobium</taxon>
    </lineage>
</organism>
<protein>
    <submittedName>
        <fullName evidence="3">Molybdenum cofactor guanylyltransferase</fullName>
    </submittedName>
</protein>
<dbReference type="PANTHER" id="PTHR19136:SF81">
    <property type="entry name" value="MOLYBDENUM COFACTOR GUANYLYLTRANSFERASE"/>
    <property type="match status" value="1"/>
</dbReference>
<keyword evidence="4" id="KW-1185">Reference proteome</keyword>
<reference evidence="3 4" key="1">
    <citation type="submission" date="2019-07" db="EMBL/GenBank/DDBJ databases">
        <authorList>
            <person name="Zhao L.H."/>
        </authorList>
    </citation>
    <scope>NUCLEOTIDE SEQUENCE [LARGE SCALE GENOMIC DNA]</scope>
    <source>
        <strain evidence="3 4">Co35</strain>
    </source>
</reference>
<dbReference type="Gene3D" id="3.90.550.10">
    <property type="entry name" value="Spore Coat Polysaccharide Biosynthesis Protein SpsA, Chain A"/>
    <property type="match status" value="1"/>
</dbReference>
<proteinExistence type="predicted"/>
<dbReference type="InterPro" id="IPR025877">
    <property type="entry name" value="MobA-like_NTP_Trfase"/>
</dbReference>
<sequence length="195" mass="20685">MCRRRDVSEPWTDPAGALDAVILAGGRGSRLGGRDKASIEVDGESLLRRAVDGARSAGCREVVVVGPPRAGWEEIVQVREEPAYGGPVAALAAALGRLRSEGVLLMAVDLRNAAGVARLLASLPRPRTGVVLVDGSGADQWLASRWRTEVLRGSLTGDHRDQALRRVLGAFEPDRVVVGDDLVRDIDTPADLEGP</sequence>
<feature type="domain" description="MobA-like NTP transferase" evidence="2">
    <location>
        <begin position="20"/>
        <end position="169"/>
    </location>
</feature>
<evidence type="ECO:0000259" key="2">
    <source>
        <dbReference type="Pfam" id="PF12804"/>
    </source>
</evidence>
<comment type="caution">
    <text evidence="3">The sequence shown here is derived from an EMBL/GenBank/DDBJ whole genome shotgun (WGS) entry which is preliminary data.</text>
</comment>
<dbReference type="PANTHER" id="PTHR19136">
    <property type="entry name" value="MOLYBDENUM COFACTOR GUANYLYLTRANSFERASE"/>
    <property type="match status" value="1"/>
</dbReference>